<evidence type="ECO:0000313" key="3">
    <source>
        <dbReference type="EMBL" id="CAH0019266.1"/>
    </source>
</evidence>
<dbReference type="PANTHER" id="PTHR33112:SF16">
    <property type="entry name" value="HETEROKARYON INCOMPATIBILITY DOMAIN-CONTAINING PROTEIN"/>
    <property type="match status" value="1"/>
</dbReference>
<dbReference type="AlphaFoldDB" id="A0A9N9YDC7"/>
<evidence type="ECO:0000259" key="2">
    <source>
        <dbReference type="Pfam" id="PF06985"/>
    </source>
</evidence>
<dbReference type="OrthoDB" id="5135333at2759"/>
<organism evidence="3 4">
    <name type="scientific">Clonostachys rhizophaga</name>
    <dbReference type="NCBI Taxonomy" id="160324"/>
    <lineage>
        <taxon>Eukaryota</taxon>
        <taxon>Fungi</taxon>
        <taxon>Dikarya</taxon>
        <taxon>Ascomycota</taxon>
        <taxon>Pezizomycotina</taxon>
        <taxon>Sordariomycetes</taxon>
        <taxon>Hypocreomycetidae</taxon>
        <taxon>Hypocreales</taxon>
        <taxon>Bionectriaceae</taxon>
        <taxon>Clonostachys</taxon>
    </lineage>
</organism>
<gene>
    <name evidence="3" type="ORF">CRHIZ90672A_00012418</name>
</gene>
<feature type="domain" description="Heterokaryon incompatibility" evidence="2">
    <location>
        <begin position="217"/>
        <end position="375"/>
    </location>
</feature>
<dbReference type="PANTHER" id="PTHR33112">
    <property type="entry name" value="DOMAIN PROTEIN, PUTATIVE-RELATED"/>
    <property type="match status" value="1"/>
</dbReference>
<dbReference type="Proteomes" id="UP000696573">
    <property type="component" value="Unassembled WGS sequence"/>
</dbReference>
<protein>
    <recommendedName>
        <fullName evidence="2">Heterokaryon incompatibility domain-containing protein</fullName>
    </recommendedName>
</protein>
<comment type="caution">
    <text evidence="3">The sequence shown here is derived from an EMBL/GenBank/DDBJ whole genome shotgun (WGS) entry which is preliminary data.</text>
</comment>
<dbReference type="Pfam" id="PF06985">
    <property type="entry name" value="HET"/>
    <property type="match status" value="1"/>
</dbReference>
<evidence type="ECO:0000256" key="1">
    <source>
        <dbReference type="SAM" id="MobiDB-lite"/>
    </source>
</evidence>
<name>A0A9N9YDC7_9HYPO</name>
<dbReference type="InterPro" id="IPR010730">
    <property type="entry name" value="HET"/>
</dbReference>
<reference evidence="3" key="1">
    <citation type="submission" date="2021-10" db="EMBL/GenBank/DDBJ databases">
        <authorList>
            <person name="Piombo E."/>
        </authorList>
    </citation>
    <scope>NUCLEOTIDE SEQUENCE</scope>
</reference>
<keyword evidence="4" id="KW-1185">Reference proteome</keyword>
<evidence type="ECO:0000313" key="4">
    <source>
        <dbReference type="Proteomes" id="UP000696573"/>
    </source>
</evidence>
<feature type="compositionally biased region" description="Acidic residues" evidence="1">
    <location>
        <begin position="93"/>
        <end position="116"/>
    </location>
</feature>
<feature type="region of interest" description="Disordered" evidence="1">
    <location>
        <begin position="92"/>
        <end position="132"/>
    </location>
</feature>
<accession>A0A9N9YDC7</accession>
<proteinExistence type="predicted"/>
<dbReference type="EMBL" id="CABFNQ020000553">
    <property type="protein sequence ID" value="CAH0019266.1"/>
    <property type="molecule type" value="Genomic_DNA"/>
</dbReference>
<sequence length="787" mass="88046">MVDLAGKLSVASEQKPFSCYVCRSIVDSFKGLNDDDDIQPRLGDLKSIRAIPCPYHAGLLKNELWRLGPVEGYDSGLLRLIRGRRSKQIYLTLDDEENEDNQEDSCEDGEDGGSDGEESRVEESSGDDNDSDIYNSSDLLALVHRQDIPDHQGKARLVDPEWLDVNIVCGWINTCERDHPNCRDSGLWPSEDSVRPKYLIDVIDNRLVRGEHAMGDYVALSYVWGRTKTLRTMANSVGQLLEPGAFANEDVRKQMPKTVKDAMGIVSWLGMRYLWVDALCIVQDDSEQLRLELGRMPGIYASASFTIVAANGADASHGLPGFKGVSSPRSLHQVTVKLAGSEMLVVTPPIPRSSGSEAYKKLRIPYHQRAWTFQEYHFASRKLIFQGETAFWLCSQAEWWEDHHQAPGMDTPEVPDSEGVLKIRAPVLFFLTHMIKEFNVKALSFPEDAASTFSGLQNVLGSRVFPGGLLYGLPIFFLEMALLWRPRGDIHRRVPAKKQGSNEATPNSLPSWSWLGWSGNVAFPDDCEFAAYNGGSFDEREGFVSPVTEWYAVPSPSCKHSSKQALVPGWYTSKKEAQTGNGLVPEGWERQNFDEGQLEPADKEYLPRYTPRFSFEIEHFAAESRQSSFVPRLLHWYPVPATSTKSGEATVQQSAYISCRTERAFLYAGSKIGVLKPPRLHLLDRKGVLAGYLQLHNEGELEQFQTTETPGKRVELVSAAKGYTGRLGGEQRIPGAEEDRSLWFRDCLFVLWVEWDNGVAFRRGSGVVSLEGWNEACGKDLCDLVLG</sequence>